<proteinExistence type="predicted"/>
<comment type="caution">
    <text evidence="2">The sequence shown here is derived from an EMBL/GenBank/DDBJ whole genome shotgun (WGS) entry which is preliminary data.</text>
</comment>
<accession>A0ABP7T108</accession>
<feature type="signal peptide" evidence="1">
    <location>
        <begin position="1"/>
        <end position="24"/>
    </location>
</feature>
<gene>
    <name evidence="2" type="ORF">GCM10022408_35530</name>
</gene>
<dbReference type="Proteomes" id="UP001500567">
    <property type="component" value="Unassembled WGS sequence"/>
</dbReference>
<evidence type="ECO:0000313" key="3">
    <source>
        <dbReference type="Proteomes" id="UP001500567"/>
    </source>
</evidence>
<dbReference type="RefSeq" id="WP_345074879.1">
    <property type="nucleotide sequence ID" value="NZ_BAABDJ010000039.1"/>
</dbReference>
<sequence>MPPTKLQSGILLATLLLIFRSGQAQTRPAPKAAEPTTSELTVRVTLPAALTAVKDYATIIVSKDQDKLKKIVERRKRKTENPVLTFSFSLPKTWVNKLAGNN</sequence>
<evidence type="ECO:0000256" key="1">
    <source>
        <dbReference type="SAM" id="SignalP"/>
    </source>
</evidence>
<evidence type="ECO:0000313" key="2">
    <source>
        <dbReference type="EMBL" id="GAA4018621.1"/>
    </source>
</evidence>
<keyword evidence="3" id="KW-1185">Reference proteome</keyword>
<organism evidence="2 3">
    <name type="scientific">Hymenobacter fastidiosus</name>
    <dbReference type="NCBI Taxonomy" id="486264"/>
    <lineage>
        <taxon>Bacteria</taxon>
        <taxon>Pseudomonadati</taxon>
        <taxon>Bacteroidota</taxon>
        <taxon>Cytophagia</taxon>
        <taxon>Cytophagales</taxon>
        <taxon>Hymenobacteraceae</taxon>
        <taxon>Hymenobacter</taxon>
    </lineage>
</organism>
<feature type="chain" id="PRO_5047436645" evidence="1">
    <location>
        <begin position="25"/>
        <end position="102"/>
    </location>
</feature>
<name>A0ABP7T108_9BACT</name>
<keyword evidence="1" id="KW-0732">Signal</keyword>
<reference evidence="3" key="1">
    <citation type="journal article" date="2019" name="Int. J. Syst. Evol. Microbiol.">
        <title>The Global Catalogue of Microorganisms (GCM) 10K type strain sequencing project: providing services to taxonomists for standard genome sequencing and annotation.</title>
        <authorList>
            <consortium name="The Broad Institute Genomics Platform"/>
            <consortium name="The Broad Institute Genome Sequencing Center for Infectious Disease"/>
            <person name="Wu L."/>
            <person name="Ma J."/>
        </authorList>
    </citation>
    <scope>NUCLEOTIDE SEQUENCE [LARGE SCALE GENOMIC DNA]</scope>
    <source>
        <strain evidence="3">JCM 17224</strain>
    </source>
</reference>
<protein>
    <submittedName>
        <fullName evidence="2">Uncharacterized protein</fullName>
    </submittedName>
</protein>
<dbReference type="EMBL" id="BAABDJ010000039">
    <property type="protein sequence ID" value="GAA4018621.1"/>
    <property type="molecule type" value="Genomic_DNA"/>
</dbReference>